<dbReference type="EMBL" id="JBICBT010001404">
    <property type="protein sequence ID" value="KAL3068852.1"/>
    <property type="molecule type" value="Genomic_DNA"/>
</dbReference>
<keyword evidence="2" id="KW-1185">Reference proteome</keyword>
<proteinExistence type="predicted"/>
<dbReference type="AlphaFoldDB" id="A0ABD2HTX7"/>
<sequence length="113" mass="12684">MLFLCMFFNKLQQIGKAQLESDESATKKLSTSSTTPLDDSFFGVSSTDHCIEIDFDDTPFLKIESDDPANALFICENLEEKLLADGKKKRDEILSPESCLFPLTNVSRGRPEE</sequence>
<organism evidence="1 2">
    <name type="scientific">Heterodera trifolii</name>
    <dbReference type="NCBI Taxonomy" id="157864"/>
    <lineage>
        <taxon>Eukaryota</taxon>
        <taxon>Metazoa</taxon>
        <taxon>Ecdysozoa</taxon>
        <taxon>Nematoda</taxon>
        <taxon>Chromadorea</taxon>
        <taxon>Rhabditida</taxon>
        <taxon>Tylenchina</taxon>
        <taxon>Tylenchomorpha</taxon>
        <taxon>Tylenchoidea</taxon>
        <taxon>Heteroderidae</taxon>
        <taxon>Heteroderinae</taxon>
        <taxon>Heterodera</taxon>
    </lineage>
</organism>
<gene>
    <name evidence="1" type="ORF">niasHT_032977</name>
</gene>
<accession>A0ABD2HTX7</accession>
<reference evidence="1 2" key="1">
    <citation type="submission" date="2024-10" db="EMBL/GenBank/DDBJ databases">
        <authorList>
            <person name="Kim D."/>
        </authorList>
    </citation>
    <scope>NUCLEOTIDE SEQUENCE [LARGE SCALE GENOMIC DNA]</scope>
    <source>
        <strain evidence="1">BH-2024</strain>
    </source>
</reference>
<protein>
    <submittedName>
        <fullName evidence="1">Uncharacterized protein</fullName>
    </submittedName>
</protein>
<evidence type="ECO:0000313" key="2">
    <source>
        <dbReference type="Proteomes" id="UP001620626"/>
    </source>
</evidence>
<comment type="caution">
    <text evidence="1">The sequence shown here is derived from an EMBL/GenBank/DDBJ whole genome shotgun (WGS) entry which is preliminary data.</text>
</comment>
<evidence type="ECO:0000313" key="1">
    <source>
        <dbReference type="EMBL" id="KAL3068852.1"/>
    </source>
</evidence>
<name>A0ABD2HTX7_9BILA</name>
<dbReference type="Proteomes" id="UP001620626">
    <property type="component" value="Unassembled WGS sequence"/>
</dbReference>